<name>A0ABM4BI51_HYDVU</name>
<evidence type="ECO:0000259" key="6">
    <source>
        <dbReference type="PROSITE" id="PS50011"/>
    </source>
</evidence>
<dbReference type="Pfam" id="PF13855">
    <property type="entry name" value="LRR_8"/>
    <property type="match status" value="1"/>
</dbReference>
<dbReference type="SUPFAM" id="SSF52540">
    <property type="entry name" value="P-loop containing nucleoside triphosphate hydrolases"/>
    <property type="match status" value="1"/>
</dbReference>
<dbReference type="InterPro" id="IPR032675">
    <property type="entry name" value="LRR_dom_sf"/>
</dbReference>
<proteinExistence type="inferred from homology"/>
<organism evidence="7 8">
    <name type="scientific">Hydra vulgaris</name>
    <name type="common">Hydra</name>
    <name type="synonym">Hydra attenuata</name>
    <dbReference type="NCBI Taxonomy" id="6087"/>
    <lineage>
        <taxon>Eukaryota</taxon>
        <taxon>Metazoa</taxon>
        <taxon>Cnidaria</taxon>
        <taxon>Hydrozoa</taxon>
        <taxon>Hydroidolina</taxon>
        <taxon>Anthoathecata</taxon>
        <taxon>Aplanulata</taxon>
        <taxon>Hydridae</taxon>
        <taxon>Hydra</taxon>
    </lineage>
</organism>
<evidence type="ECO:0000256" key="5">
    <source>
        <dbReference type="PROSITE-ProRule" id="PRU00023"/>
    </source>
</evidence>
<dbReference type="GO" id="GO:0016301">
    <property type="term" value="F:kinase activity"/>
    <property type="evidence" value="ECO:0007669"/>
    <property type="project" value="UniProtKB-KW"/>
</dbReference>
<accession>A0ABM4BI51</accession>
<keyword evidence="4 5" id="KW-0040">ANK repeat</keyword>
<dbReference type="SUPFAM" id="SSF48403">
    <property type="entry name" value="Ankyrin repeat"/>
    <property type="match status" value="2"/>
</dbReference>
<comment type="similarity">
    <text evidence="1">Belongs to the protein kinase superfamily. TKL Ser/Thr protein kinase family. ROCO subfamily.</text>
</comment>
<dbReference type="GeneID" id="101239454"/>
<dbReference type="InterPro" id="IPR001245">
    <property type="entry name" value="Ser-Thr/Tyr_kinase_cat_dom"/>
</dbReference>
<evidence type="ECO:0000256" key="1">
    <source>
        <dbReference type="ARBA" id="ARBA00008171"/>
    </source>
</evidence>
<protein>
    <submittedName>
        <fullName evidence="8">Leucine-rich repeat serine/threonine-protein kinase 1 isoform X3</fullName>
    </submittedName>
</protein>
<keyword evidence="3" id="KW-0677">Repeat</keyword>
<dbReference type="Gene3D" id="3.30.200.20">
    <property type="entry name" value="Phosphorylase Kinase, domain 1"/>
    <property type="match status" value="1"/>
</dbReference>
<dbReference type="SMART" id="SM00369">
    <property type="entry name" value="LRR_TYP"/>
    <property type="match status" value="4"/>
</dbReference>
<dbReference type="PROSITE" id="PS50088">
    <property type="entry name" value="ANK_REPEAT"/>
    <property type="match status" value="3"/>
</dbReference>
<dbReference type="PANTHER" id="PTHR24198">
    <property type="entry name" value="ANKYRIN REPEAT AND PROTEIN KINASE DOMAIN-CONTAINING PROTEIN"/>
    <property type="match status" value="1"/>
</dbReference>
<dbReference type="SMART" id="SM00220">
    <property type="entry name" value="S_TKc"/>
    <property type="match status" value="1"/>
</dbReference>
<dbReference type="SUPFAM" id="SSF56112">
    <property type="entry name" value="Protein kinase-like (PK-like)"/>
    <property type="match status" value="1"/>
</dbReference>
<reference evidence="8" key="1">
    <citation type="submission" date="2025-08" db="UniProtKB">
        <authorList>
            <consortium name="RefSeq"/>
        </authorList>
    </citation>
    <scope>IDENTIFICATION</scope>
</reference>
<dbReference type="Pfam" id="PF12796">
    <property type="entry name" value="Ank_2"/>
    <property type="match status" value="4"/>
</dbReference>
<evidence type="ECO:0000256" key="4">
    <source>
        <dbReference type="ARBA" id="ARBA00023043"/>
    </source>
</evidence>
<dbReference type="SMART" id="SM00364">
    <property type="entry name" value="LRR_BAC"/>
    <property type="match status" value="4"/>
</dbReference>
<dbReference type="InterPro" id="IPR001611">
    <property type="entry name" value="Leu-rich_rpt"/>
</dbReference>
<evidence type="ECO:0000313" key="7">
    <source>
        <dbReference type="Proteomes" id="UP001652625"/>
    </source>
</evidence>
<keyword evidence="8" id="KW-0418">Kinase</keyword>
<keyword evidence="7" id="KW-1185">Reference proteome</keyword>
<dbReference type="SUPFAM" id="SSF50978">
    <property type="entry name" value="WD40 repeat-like"/>
    <property type="match status" value="1"/>
</dbReference>
<gene>
    <name evidence="8" type="primary">LOC101239454</name>
</gene>
<dbReference type="InterPro" id="IPR003591">
    <property type="entry name" value="Leu-rich_rpt_typical-subtyp"/>
</dbReference>
<dbReference type="InterPro" id="IPR000719">
    <property type="entry name" value="Prot_kinase_dom"/>
</dbReference>
<evidence type="ECO:0000256" key="3">
    <source>
        <dbReference type="ARBA" id="ARBA00022737"/>
    </source>
</evidence>
<feature type="repeat" description="ANK" evidence="5">
    <location>
        <begin position="89"/>
        <end position="121"/>
    </location>
</feature>
<dbReference type="InterPro" id="IPR027417">
    <property type="entry name" value="P-loop_NTPase"/>
</dbReference>
<dbReference type="PROSITE" id="PS51450">
    <property type="entry name" value="LRR"/>
    <property type="match status" value="4"/>
</dbReference>
<dbReference type="Gene3D" id="3.80.10.10">
    <property type="entry name" value="Ribonuclease Inhibitor"/>
    <property type="match status" value="2"/>
</dbReference>
<feature type="domain" description="Protein kinase" evidence="6">
    <location>
        <begin position="1537"/>
        <end position="1820"/>
    </location>
</feature>
<dbReference type="InterPro" id="IPR036770">
    <property type="entry name" value="Ankyrin_rpt-contain_sf"/>
</dbReference>
<dbReference type="PROSITE" id="PS50011">
    <property type="entry name" value="PROTEIN_KINASE_DOM"/>
    <property type="match status" value="1"/>
</dbReference>
<dbReference type="Pfam" id="PF16095">
    <property type="entry name" value="COR-A"/>
    <property type="match status" value="1"/>
</dbReference>
<evidence type="ECO:0000313" key="8">
    <source>
        <dbReference type="RefSeq" id="XP_065648698.1"/>
    </source>
</evidence>
<dbReference type="RefSeq" id="XP_065648698.1">
    <property type="nucleotide sequence ID" value="XM_065792626.1"/>
</dbReference>
<dbReference type="Gene3D" id="1.25.40.20">
    <property type="entry name" value="Ankyrin repeat-containing domain"/>
    <property type="match status" value="2"/>
</dbReference>
<feature type="repeat" description="ANK" evidence="5">
    <location>
        <begin position="364"/>
        <end position="394"/>
    </location>
</feature>
<dbReference type="Gene3D" id="3.40.50.300">
    <property type="entry name" value="P-loop containing nucleotide triphosphate hydrolases"/>
    <property type="match status" value="1"/>
</dbReference>
<dbReference type="InterPro" id="IPR036322">
    <property type="entry name" value="WD40_repeat_dom_sf"/>
</dbReference>
<dbReference type="InterPro" id="IPR032171">
    <property type="entry name" value="COR-A"/>
</dbReference>
<dbReference type="InterPro" id="IPR002110">
    <property type="entry name" value="Ankyrin_rpt"/>
</dbReference>
<dbReference type="PROSITE" id="PS50297">
    <property type="entry name" value="ANK_REP_REGION"/>
    <property type="match status" value="3"/>
</dbReference>
<dbReference type="InterPro" id="IPR011009">
    <property type="entry name" value="Kinase-like_dom_sf"/>
</dbReference>
<dbReference type="PANTHER" id="PTHR24198:SF169">
    <property type="entry name" value="NON-SPECIFIC SERINE_THREONINE PROTEIN KINASE"/>
    <property type="match status" value="1"/>
</dbReference>
<dbReference type="Gene3D" id="1.10.510.10">
    <property type="entry name" value="Transferase(Phosphotransferase) domain 1"/>
    <property type="match status" value="1"/>
</dbReference>
<dbReference type="SMART" id="SM00248">
    <property type="entry name" value="ANK"/>
    <property type="match status" value="8"/>
</dbReference>
<sequence>MIQSLTPENVNLKKSLTPEDVNFIKSYSNNVMSVISFLDERGLGILHWTDDIGRTVLHHIVDNSGNAACVKLLLEKNANPNAVSGIDDKCSTPLHYAAKTNNLACMITLLEYGAKIDIKNSMGKRAIDVATDCGSTDCINRLHAIYELREKEDELTKAKALYESIKINDFDGAKRALDNMKSTYTTVKEYSYDGNETLLNSACFHGNKAIVKLLLDNQADVRPNSGTGETALYIACCNGHLDVVILLAQTFPELLNLPCKKEQIYPLHAAIIHGKESIVEYLLTLRYVEHGLQKVLLNNSAPSKSNKFFVHINQPMGNGYTPIHLAVQCGNKNMISMLLACKPFIKITEKEEYPGCLILESVVDTKTPLHFALQDVRNVEVVELLLKNGADLNASFIDNGSKYTPLQFVCKNKNIEVLKLLLKYNAKDHDGISLNEAMENNRDEVVNILLSNGVYVNIERTVTLNDSQDASTPISIHWKKRFINILEEKWILAAPSAIYSYHDDIMKNELHPRLITEVNLSDNKLEFVPFILFQLPALRKLNLSNNRLYDLCFMDSSENESHILNQNLVGPTLEELELQHNTLKTLPKYIFEMPNLQYINCSNNSLNSLPIEMWLSESLKVFLLNHNYLNELPILINFNRKNNEEQVDNEIDSRLLRFTVSKKKVLYSRKSNKDDGAYNIEKQKCALNSGLIHLDLSNNKFSDVPNGISCLAPNLFHLNLSYNNISEIKCISCFPKHLSHLALVKNNLVMINFSEMQQPNSFCYARSENIYITSNNTCEHQQHNKLVDLVHLNLLGNKLKSISLFYSFSNKKELFCENLRTVNISETLLKSLPDGLKDLKKLEALYFTQNSNISDSFNGLIEQVGLSRLCPKNVVASIKLGCERNLNVRSLQKAEELINKKNFPNIKLIVIGPKKFRKPSLVKQLQSEGIVRKETHLRHNWIKGYKLTTNTFATVGIDCSHWSYMYEKKWMNFITWECNYNKFHHVFMFQHAVYLLVWQFTNKIVNEVELLKSWFQNIQAYAPDSAVIVVITNTDSKMFPSGSLEKLKKYFSSESNIIDFIEIDQNKVQNIKFLRDLISKTAMNVRDTTNVIYEKSSEFYLTVEKAVYVVADRMKVESDRKNDLSFYLDEKLFRSKMFELLHLQNFEHQYGDEELDEAVQFLHHFGSILHFDVPALNNVYFFNPQWLCDILVFMMKIMPSHKNGYVKITDIKRNLVEERFPISKGIELLNSFDIAVKLSKNKLFVPSFLPVNEINPCKNNLQNEIYRRQYLLSFVPSGFWFKLIKRMRVDKNLFEALSTCFGLITTTDLHSHNTANSENLDKIKIKKILNWSCWKTGIEVSCFGIRLFRICELPSKVAFYGSNSSSIAKNVSSSDSSFVNNKTVAEITVPVVYITIEKCGSQVIASGTQSKSIAHNTSNIKISSITNSNHLIACRILVSAVDCIDKLLSDWFSKFSTKDVKRVSFCNLCIQSAIEENNSQSSSFKLSLFEFEHALDCLKKKKDLICPFHENLVDIKKVFPDLCFLDFNCKTFSDEKIDCDKLISKGKFTDVFAVKIVSKNSSFCAAMKVPCNSVIKNKSPFTEMEAYISWNHEEKLESYMSYRNFREELAVVLSLEHQHIVKFKGLSLKPLAMFFELVPRGSLNIYLDKFREWKTELPFYAVQKTIQQVSDALNYLHSQSIICYDLKSDNILVHEFPEPNCSLYVEVRLLLAGYGNSKKLLNKNMEFSRVSLFRVQDENKKVLSFLFGSFVYELINLRKPFGNCDNRNLVNKFILEGKRPQISLVARQYPISILSLLHRCWTFNYNDRPTTLEIKSLANLDELTSLLDVLELDENFYLQCVKTCSSKLFKQSAVSTNDSIGSHVWLISTPKTQCAVNTVVTIFSYEDFKYLHELNIQLKEKIITACLVGNTMWLGTDKSTFKVFCTSNYHLIAYGTCINHAFIVCMYYFALKKFVFCAQSDGNVLIYSDDVRSPSRVSSLEPIDYLHPITNIVLLKPLNSFSLENPIHCICAVESNASIKEMLPNDFYNSDANMNTDKYELWCGQEKGCISILKASSLPSCKKIETLLVQGKNLSGFSNKIVTYIETNKTFETDYQNKNISKNNLNSYVWVVVYPGTEVKRWNVDLRIVEGVFDAKNYSEVHKVNSVKPSKRLITEDYQAQIQSLVVVEEKMYVGTSFGVFFTCNAYTMIPYTWLRCYKECLSVIVPCRMLSNRDVGQKESQLILTCGQKSLGRWLNNNDFDNIRTNAKRGVTLMAWNLNSFNYNFKT</sequence>
<dbReference type="SUPFAM" id="SSF52058">
    <property type="entry name" value="L domain-like"/>
    <property type="match status" value="1"/>
</dbReference>
<keyword evidence="8" id="KW-0808">Transferase</keyword>
<keyword evidence="2" id="KW-0433">Leucine-rich repeat</keyword>
<feature type="repeat" description="ANK" evidence="5">
    <location>
        <begin position="318"/>
        <end position="339"/>
    </location>
</feature>
<dbReference type="Pfam" id="PF07714">
    <property type="entry name" value="PK_Tyr_Ser-Thr"/>
    <property type="match status" value="1"/>
</dbReference>
<dbReference type="PRINTS" id="PR01415">
    <property type="entry name" value="ANKYRIN"/>
</dbReference>
<dbReference type="Proteomes" id="UP001652625">
    <property type="component" value="Chromosome 03"/>
</dbReference>
<evidence type="ECO:0000256" key="2">
    <source>
        <dbReference type="ARBA" id="ARBA00022614"/>
    </source>
</evidence>